<gene>
    <name evidence="1" type="ORF">BGZ95_003411</name>
</gene>
<protein>
    <recommendedName>
        <fullName evidence="3">F-box domain-containing protein</fullName>
    </recommendedName>
</protein>
<keyword evidence="2" id="KW-1185">Reference proteome</keyword>
<evidence type="ECO:0008006" key="3">
    <source>
        <dbReference type="Google" id="ProtNLM"/>
    </source>
</evidence>
<dbReference type="EMBL" id="JAAAIL010000178">
    <property type="protein sequence ID" value="KAG0278683.1"/>
    <property type="molecule type" value="Genomic_DNA"/>
</dbReference>
<evidence type="ECO:0000313" key="2">
    <source>
        <dbReference type="Proteomes" id="UP001194580"/>
    </source>
</evidence>
<sequence length="596" mass="69340">MSPQLPGELWDMVAASCNQYDLYNLCLASKEFNTTFTRHLYFDISISTPRQEAAFLTSECRQALRHNCIHFRRFKTRSDNPEVLAVLKDLPRLVLTHLNLCGWDLSTKGIDHFIEILKKNPFLWHLRIFGPPKYSSGVENGGRLLKVIARTQQNLRKLELFEGSRLIAEPWDIREFFETVSPYLDYLAIRLTVDQLEYMDPKQVLRMKKPVKGRHATHPYLTTLKLDIGLRQPEDLIAPQGHPPCWPMILIPFINGCPNLVDIEDDEGEGRDDNLIRSPTWIHTYPAVRAALKKIFTFSFTQCVFDARYPEWGTEDLDCAMEIQAIMDNDDYMGEPVLCQLVHLDRFMVPFPRTMRTIGLAARSGFIRNLFIEDGEKFESLEILKILRQARGVMQRMHSWKTLPVLYDSVLDPKPWICINLTQLEIQIRSVFRPDIKTNYRGEPLPNLDDGWYHEDFYDAIVETHRSIYKRLASLSNLQILTLGLQTDYDKLESSKNEAGKKVYFDPLLQIDCLDFSLEYGLDILGALTQMRRLAVNHMDHRIGVKELKWMDRNWPCLECVQGVIRNTNNPKKPYGRPFAVDDPVIDKLDMSFYLY</sequence>
<dbReference type="AlphaFoldDB" id="A0AAD4DHZ7"/>
<reference evidence="1" key="1">
    <citation type="journal article" date="2020" name="Fungal Divers.">
        <title>Resolving the Mortierellaceae phylogeny through synthesis of multi-gene phylogenetics and phylogenomics.</title>
        <authorList>
            <person name="Vandepol N."/>
            <person name="Liber J."/>
            <person name="Desiro A."/>
            <person name="Na H."/>
            <person name="Kennedy M."/>
            <person name="Barry K."/>
            <person name="Grigoriev I.V."/>
            <person name="Miller A.N."/>
            <person name="O'Donnell K."/>
            <person name="Stajich J.E."/>
            <person name="Bonito G."/>
        </authorList>
    </citation>
    <scope>NUCLEOTIDE SEQUENCE</scope>
    <source>
        <strain evidence="1">NRRL 28262</strain>
    </source>
</reference>
<evidence type="ECO:0000313" key="1">
    <source>
        <dbReference type="EMBL" id="KAG0278683.1"/>
    </source>
</evidence>
<name>A0AAD4DHZ7_9FUNG</name>
<dbReference type="Proteomes" id="UP001194580">
    <property type="component" value="Unassembled WGS sequence"/>
</dbReference>
<comment type="caution">
    <text evidence="1">The sequence shown here is derived from an EMBL/GenBank/DDBJ whole genome shotgun (WGS) entry which is preliminary data.</text>
</comment>
<accession>A0AAD4DHZ7</accession>
<organism evidence="1 2">
    <name type="scientific">Linnemannia exigua</name>
    <dbReference type="NCBI Taxonomy" id="604196"/>
    <lineage>
        <taxon>Eukaryota</taxon>
        <taxon>Fungi</taxon>
        <taxon>Fungi incertae sedis</taxon>
        <taxon>Mucoromycota</taxon>
        <taxon>Mortierellomycotina</taxon>
        <taxon>Mortierellomycetes</taxon>
        <taxon>Mortierellales</taxon>
        <taxon>Mortierellaceae</taxon>
        <taxon>Linnemannia</taxon>
    </lineage>
</organism>
<proteinExistence type="predicted"/>